<keyword evidence="3" id="KW-0328">Glycosyltransferase</keyword>
<accession>A0A518DCY9</accession>
<dbReference type="SUPFAM" id="SSF53756">
    <property type="entry name" value="UDP-Glycosyltransferase/glycogen phosphorylase"/>
    <property type="match status" value="1"/>
</dbReference>
<keyword evidence="1" id="KW-0812">Transmembrane</keyword>
<organism evidence="3 4">
    <name type="scientific">Pirellulimonas nuda</name>
    <dbReference type="NCBI Taxonomy" id="2528009"/>
    <lineage>
        <taxon>Bacteria</taxon>
        <taxon>Pseudomonadati</taxon>
        <taxon>Planctomycetota</taxon>
        <taxon>Planctomycetia</taxon>
        <taxon>Pirellulales</taxon>
        <taxon>Lacipirellulaceae</taxon>
        <taxon>Pirellulimonas</taxon>
    </lineage>
</organism>
<dbReference type="RefSeq" id="WP_145285701.1">
    <property type="nucleotide sequence ID" value="NZ_CP036291.1"/>
</dbReference>
<dbReference type="EMBL" id="CP036291">
    <property type="protein sequence ID" value="QDU89352.1"/>
    <property type="molecule type" value="Genomic_DNA"/>
</dbReference>
<feature type="domain" description="Glycosyl transferase family 1" evidence="2">
    <location>
        <begin position="214"/>
        <end position="378"/>
    </location>
</feature>
<keyword evidence="1" id="KW-1133">Transmembrane helix</keyword>
<evidence type="ECO:0000256" key="1">
    <source>
        <dbReference type="SAM" id="Phobius"/>
    </source>
</evidence>
<dbReference type="Pfam" id="PF00534">
    <property type="entry name" value="Glycos_transf_1"/>
    <property type="match status" value="1"/>
</dbReference>
<dbReference type="InterPro" id="IPR050194">
    <property type="entry name" value="Glycosyltransferase_grp1"/>
</dbReference>
<keyword evidence="3" id="KW-0808">Transferase</keyword>
<keyword evidence="4" id="KW-1185">Reference proteome</keyword>
<reference evidence="3 4" key="1">
    <citation type="submission" date="2019-02" db="EMBL/GenBank/DDBJ databases">
        <title>Deep-cultivation of Planctomycetes and their phenomic and genomic characterization uncovers novel biology.</title>
        <authorList>
            <person name="Wiegand S."/>
            <person name="Jogler M."/>
            <person name="Boedeker C."/>
            <person name="Pinto D."/>
            <person name="Vollmers J."/>
            <person name="Rivas-Marin E."/>
            <person name="Kohn T."/>
            <person name="Peeters S.H."/>
            <person name="Heuer A."/>
            <person name="Rast P."/>
            <person name="Oberbeckmann S."/>
            <person name="Bunk B."/>
            <person name="Jeske O."/>
            <person name="Meyerdierks A."/>
            <person name="Storesund J.E."/>
            <person name="Kallscheuer N."/>
            <person name="Luecker S."/>
            <person name="Lage O.M."/>
            <person name="Pohl T."/>
            <person name="Merkel B.J."/>
            <person name="Hornburger P."/>
            <person name="Mueller R.-W."/>
            <person name="Bruemmer F."/>
            <person name="Labrenz M."/>
            <person name="Spormann A.M."/>
            <person name="Op den Camp H."/>
            <person name="Overmann J."/>
            <person name="Amann R."/>
            <person name="Jetten M.S.M."/>
            <person name="Mascher T."/>
            <person name="Medema M.H."/>
            <person name="Devos D.P."/>
            <person name="Kaster A.-K."/>
            <person name="Ovreas L."/>
            <person name="Rohde M."/>
            <person name="Galperin M.Y."/>
            <person name="Jogler C."/>
        </authorList>
    </citation>
    <scope>NUCLEOTIDE SEQUENCE [LARGE SCALE GENOMIC DNA]</scope>
    <source>
        <strain evidence="3 4">Pla175</strain>
    </source>
</reference>
<dbReference type="CDD" id="cd03801">
    <property type="entry name" value="GT4_PimA-like"/>
    <property type="match status" value="1"/>
</dbReference>
<dbReference type="PANTHER" id="PTHR45947:SF14">
    <property type="entry name" value="SLL1723 PROTEIN"/>
    <property type="match status" value="1"/>
</dbReference>
<dbReference type="Proteomes" id="UP000317429">
    <property type="component" value="Chromosome"/>
</dbReference>
<proteinExistence type="predicted"/>
<dbReference type="PANTHER" id="PTHR45947">
    <property type="entry name" value="SULFOQUINOVOSYL TRANSFERASE SQD2"/>
    <property type="match status" value="1"/>
</dbReference>
<dbReference type="InterPro" id="IPR001296">
    <property type="entry name" value="Glyco_trans_1"/>
</dbReference>
<dbReference type="OrthoDB" id="73743at2"/>
<name>A0A518DCY9_9BACT</name>
<sequence>MIHYITTDGVGNATVANELRQLDRAGIPYRLHAMRRPGRLFHTSDWANEISRQTHYLYPLPLLPVIWSAVLAPFIFGTRCFAAGWNALTGERESLRGRLAGIAHFLVACHWARSLRRSEMTHLHSQWAHSGATIGMYGAWLLGKPFSFTGHACDLFRDRVALGDKIRRAEFIVCISEFHREFFLAQGARPEQLFIAYCGIDTTHFVPERKTGRGGPFKIVSVSRLVEKKGYRYMLEACRLLLDRGVEIECVIGGSGPLAAQLQTFVQELGLAEHVAITGKAVAQEDLPSFYHWGDVFCLPCVWAADQDVDGLPQTLMEAMACEIPVVSTRLVGIPDLVLDGETGLLVEAEDAQQLAAALEKLQQDAVLRERLGAAGRAHVLQRFNVRTCLDPLLDRYRDKLRGAGSATVAEEAMGVEAAR</sequence>
<evidence type="ECO:0000259" key="2">
    <source>
        <dbReference type="Pfam" id="PF00534"/>
    </source>
</evidence>
<dbReference type="GO" id="GO:0016757">
    <property type="term" value="F:glycosyltransferase activity"/>
    <property type="evidence" value="ECO:0007669"/>
    <property type="project" value="UniProtKB-KW"/>
</dbReference>
<dbReference type="AlphaFoldDB" id="A0A518DCY9"/>
<evidence type="ECO:0000313" key="3">
    <source>
        <dbReference type="EMBL" id="QDU89352.1"/>
    </source>
</evidence>
<dbReference type="Gene3D" id="3.40.50.2000">
    <property type="entry name" value="Glycogen Phosphorylase B"/>
    <property type="match status" value="2"/>
</dbReference>
<gene>
    <name evidence="3" type="primary">pimB_4</name>
    <name evidence="3" type="ORF">Pla175_27410</name>
</gene>
<keyword evidence="1" id="KW-0472">Membrane</keyword>
<protein>
    <submittedName>
        <fullName evidence="3">GDP-mannose-dependent alpha-(1-6)-phosphatidylinositol monomannoside mannosyltransferase</fullName>
    </submittedName>
</protein>
<evidence type="ECO:0000313" key="4">
    <source>
        <dbReference type="Proteomes" id="UP000317429"/>
    </source>
</evidence>
<feature type="transmembrane region" description="Helical" evidence="1">
    <location>
        <begin position="65"/>
        <end position="88"/>
    </location>
</feature>
<dbReference type="KEGG" id="pnd:Pla175_27410"/>